<dbReference type="EMBL" id="UYRT01023777">
    <property type="protein sequence ID" value="VDK61686.1"/>
    <property type="molecule type" value="Genomic_DNA"/>
</dbReference>
<reference evidence="3" key="1">
    <citation type="submission" date="2016-06" db="UniProtKB">
        <authorList>
            <consortium name="WormBaseParasite"/>
        </authorList>
    </citation>
    <scope>IDENTIFICATION</scope>
</reference>
<protein>
    <submittedName>
        <fullName evidence="3">Mediator of RNA polymerase II transcription subunit 25</fullName>
    </submittedName>
</protein>
<evidence type="ECO:0000313" key="3">
    <source>
        <dbReference type="WBParaSite" id="GPUH_0000830201-mRNA-1"/>
    </source>
</evidence>
<name>A0A183DHV2_9BILA</name>
<evidence type="ECO:0000313" key="2">
    <source>
        <dbReference type="Proteomes" id="UP000271098"/>
    </source>
</evidence>
<keyword evidence="2" id="KW-1185">Reference proteome</keyword>
<proteinExistence type="predicted"/>
<reference evidence="1 2" key="2">
    <citation type="submission" date="2018-11" db="EMBL/GenBank/DDBJ databases">
        <authorList>
            <consortium name="Pathogen Informatics"/>
        </authorList>
    </citation>
    <scope>NUCLEOTIDE SEQUENCE [LARGE SCALE GENOMIC DNA]</scope>
</reference>
<dbReference type="WBParaSite" id="GPUH_0000830201-mRNA-1">
    <property type="protein sequence ID" value="GPUH_0000830201-mRNA-1"/>
    <property type="gene ID" value="GPUH_0000830201"/>
</dbReference>
<dbReference type="AlphaFoldDB" id="A0A183DHV2"/>
<gene>
    <name evidence="1" type="ORF">GPUH_LOCUS8293</name>
</gene>
<dbReference type="OrthoDB" id="6108017at2759"/>
<accession>A0A183DHV2</accession>
<evidence type="ECO:0000313" key="1">
    <source>
        <dbReference type="EMBL" id="VDK61686.1"/>
    </source>
</evidence>
<organism evidence="3">
    <name type="scientific">Gongylonema pulchrum</name>
    <dbReference type="NCBI Taxonomy" id="637853"/>
    <lineage>
        <taxon>Eukaryota</taxon>
        <taxon>Metazoa</taxon>
        <taxon>Ecdysozoa</taxon>
        <taxon>Nematoda</taxon>
        <taxon>Chromadorea</taxon>
        <taxon>Rhabditida</taxon>
        <taxon>Spirurina</taxon>
        <taxon>Spiruromorpha</taxon>
        <taxon>Spiruroidea</taxon>
        <taxon>Gongylonematidae</taxon>
        <taxon>Gongylonema</taxon>
    </lineage>
</organism>
<dbReference type="Proteomes" id="UP000271098">
    <property type="component" value="Unassembled WGS sequence"/>
</dbReference>
<sequence>MCRGKINRYQQYVLLIAVNAADVRKSSTACGTYMRFIFQPLTAKQHTVSVQLALMPAVAPSQEDAANDISNQQTKLCSEYSSYQKLCGALLEDGISSNLDKLHFIVGHGILRPDLR</sequence>